<dbReference type="AlphaFoldDB" id="A0AAW0AZ59"/>
<evidence type="ECO:0000313" key="3">
    <source>
        <dbReference type="Proteomes" id="UP001362999"/>
    </source>
</evidence>
<comment type="caution">
    <text evidence="2">The sequence shown here is derived from an EMBL/GenBank/DDBJ whole genome shotgun (WGS) entry which is preliminary data.</text>
</comment>
<name>A0AAW0AZ59_9AGAR</name>
<dbReference type="Proteomes" id="UP001362999">
    <property type="component" value="Unassembled WGS sequence"/>
</dbReference>
<gene>
    <name evidence="2" type="ORF">R3P38DRAFT_2983336</name>
</gene>
<evidence type="ECO:0008006" key="4">
    <source>
        <dbReference type="Google" id="ProtNLM"/>
    </source>
</evidence>
<evidence type="ECO:0000313" key="2">
    <source>
        <dbReference type="EMBL" id="KAK7018578.1"/>
    </source>
</evidence>
<protein>
    <recommendedName>
        <fullName evidence="4">SAM domain-containing protein</fullName>
    </recommendedName>
</protein>
<evidence type="ECO:0000256" key="1">
    <source>
        <dbReference type="SAM" id="MobiDB-lite"/>
    </source>
</evidence>
<accession>A0AAW0AZ59</accession>
<feature type="region of interest" description="Disordered" evidence="1">
    <location>
        <begin position="112"/>
        <end position="134"/>
    </location>
</feature>
<sequence length="134" mass="14921">MEEMDEEMLRGLLLLRTFTITEFCAQGHLSDTIRKLLEDNAIEPRTLLEVYEDELRGVGFKVGHIAELRRAVKDLIFSTADAGATVESQFVHGEDGIAAETLQEKVSITVVSPEEEDVANTGSLHEEESRSTDK</sequence>
<reference evidence="2 3" key="1">
    <citation type="journal article" date="2024" name="J Genomics">
        <title>Draft genome sequencing and assembly of Favolaschia claudopus CIRM-BRFM 2984 isolated from oak limbs.</title>
        <authorList>
            <person name="Navarro D."/>
            <person name="Drula E."/>
            <person name="Chaduli D."/>
            <person name="Cazenave R."/>
            <person name="Ahrendt S."/>
            <person name="Wang J."/>
            <person name="Lipzen A."/>
            <person name="Daum C."/>
            <person name="Barry K."/>
            <person name="Grigoriev I.V."/>
            <person name="Favel A."/>
            <person name="Rosso M.N."/>
            <person name="Martin F."/>
        </authorList>
    </citation>
    <scope>NUCLEOTIDE SEQUENCE [LARGE SCALE GENOMIC DNA]</scope>
    <source>
        <strain evidence="2 3">CIRM-BRFM 2984</strain>
    </source>
</reference>
<organism evidence="2 3">
    <name type="scientific">Favolaschia claudopus</name>
    <dbReference type="NCBI Taxonomy" id="2862362"/>
    <lineage>
        <taxon>Eukaryota</taxon>
        <taxon>Fungi</taxon>
        <taxon>Dikarya</taxon>
        <taxon>Basidiomycota</taxon>
        <taxon>Agaricomycotina</taxon>
        <taxon>Agaricomycetes</taxon>
        <taxon>Agaricomycetidae</taxon>
        <taxon>Agaricales</taxon>
        <taxon>Marasmiineae</taxon>
        <taxon>Mycenaceae</taxon>
        <taxon>Favolaschia</taxon>
    </lineage>
</organism>
<proteinExistence type="predicted"/>
<feature type="compositionally biased region" description="Basic and acidic residues" evidence="1">
    <location>
        <begin position="124"/>
        <end position="134"/>
    </location>
</feature>
<dbReference type="EMBL" id="JAWWNJ010000046">
    <property type="protein sequence ID" value="KAK7018578.1"/>
    <property type="molecule type" value="Genomic_DNA"/>
</dbReference>
<keyword evidence="3" id="KW-1185">Reference proteome</keyword>